<evidence type="ECO:0000256" key="17">
    <source>
        <dbReference type="SAM" id="Phobius"/>
    </source>
</evidence>
<dbReference type="GO" id="GO:0000981">
    <property type="term" value="F:DNA-binding transcription factor activity, RNA polymerase II-specific"/>
    <property type="evidence" value="ECO:0007669"/>
    <property type="project" value="InterPro"/>
</dbReference>
<evidence type="ECO:0000256" key="6">
    <source>
        <dbReference type="ARBA" id="ARBA00022989"/>
    </source>
</evidence>
<feature type="region of interest" description="Disordered" evidence="16">
    <location>
        <begin position="413"/>
        <end position="436"/>
    </location>
</feature>
<reference evidence="19" key="1">
    <citation type="submission" date="2023-06" db="EMBL/GenBank/DDBJ databases">
        <title>Genomic analysis of the entomopathogenic nematode Steinernema hermaphroditum.</title>
        <authorList>
            <person name="Schwarz E.M."/>
            <person name="Heppert J.K."/>
            <person name="Baniya A."/>
            <person name="Schwartz H.T."/>
            <person name="Tan C.-H."/>
            <person name="Antoshechkin I."/>
            <person name="Sternberg P.W."/>
            <person name="Goodrich-Blair H."/>
            <person name="Dillman A.R."/>
        </authorList>
    </citation>
    <scope>NUCLEOTIDE SEQUENCE</scope>
    <source>
        <strain evidence="19">PS9179</strain>
        <tissue evidence="19">Whole animal</tissue>
    </source>
</reference>
<dbReference type="InterPro" id="IPR017970">
    <property type="entry name" value="Homeobox_CS"/>
</dbReference>
<protein>
    <recommendedName>
        <fullName evidence="18">Homeobox domain-containing protein</fullName>
    </recommendedName>
</protein>
<keyword evidence="4" id="KW-0378">Hydrolase</keyword>
<feature type="transmembrane region" description="Helical" evidence="17">
    <location>
        <begin position="96"/>
        <end position="113"/>
    </location>
</feature>
<evidence type="ECO:0000259" key="18">
    <source>
        <dbReference type="PROSITE" id="PS50071"/>
    </source>
</evidence>
<dbReference type="PANTHER" id="PTHR23129">
    <property type="entry name" value="ACYL-COENZYME A DIPHOSPHATASE FITM2"/>
    <property type="match status" value="1"/>
</dbReference>
<evidence type="ECO:0000313" key="20">
    <source>
        <dbReference type="Proteomes" id="UP001175271"/>
    </source>
</evidence>
<evidence type="ECO:0000256" key="5">
    <source>
        <dbReference type="ARBA" id="ARBA00022824"/>
    </source>
</evidence>
<evidence type="ECO:0000256" key="1">
    <source>
        <dbReference type="ARBA" id="ARBA00004123"/>
    </source>
</evidence>
<evidence type="ECO:0000256" key="16">
    <source>
        <dbReference type="SAM" id="MobiDB-lite"/>
    </source>
</evidence>
<keyword evidence="9 14" id="KW-0238">DNA-binding</keyword>
<organism evidence="19 20">
    <name type="scientific">Steinernema hermaphroditum</name>
    <dbReference type="NCBI Taxonomy" id="289476"/>
    <lineage>
        <taxon>Eukaryota</taxon>
        <taxon>Metazoa</taxon>
        <taxon>Ecdysozoa</taxon>
        <taxon>Nematoda</taxon>
        <taxon>Chromadorea</taxon>
        <taxon>Rhabditida</taxon>
        <taxon>Tylenchina</taxon>
        <taxon>Panagrolaimomorpha</taxon>
        <taxon>Strongyloidoidea</taxon>
        <taxon>Steinernematidae</taxon>
        <taxon>Steinernema</taxon>
    </lineage>
</organism>
<evidence type="ECO:0000256" key="3">
    <source>
        <dbReference type="ARBA" id="ARBA00022692"/>
    </source>
</evidence>
<evidence type="ECO:0000256" key="2">
    <source>
        <dbReference type="ARBA" id="ARBA00004477"/>
    </source>
</evidence>
<evidence type="ECO:0000256" key="10">
    <source>
        <dbReference type="ARBA" id="ARBA00023136"/>
    </source>
</evidence>
<evidence type="ECO:0000256" key="15">
    <source>
        <dbReference type="RuleBase" id="RU000682"/>
    </source>
</evidence>
<dbReference type="CDD" id="cd00086">
    <property type="entry name" value="homeodomain"/>
    <property type="match status" value="1"/>
</dbReference>
<dbReference type="GO" id="GO:0003677">
    <property type="term" value="F:DNA binding"/>
    <property type="evidence" value="ECO:0007669"/>
    <property type="project" value="UniProtKB-UniRule"/>
</dbReference>
<feature type="transmembrane region" description="Helical" evidence="17">
    <location>
        <begin position="46"/>
        <end position="63"/>
    </location>
</feature>
<dbReference type="AlphaFoldDB" id="A0AA39IHL7"/>
<keyword evidence="5" id="KW-0256">Endoplasmic reticulum</keyword>
<dbReference type="PROSITE" id="PS50071">
    <property type="entry name" value="HOMEOBOX_2"/>
    <property type="match status" value="1"/>
</dbReference>
<keyword evidence="7" id="KW-0805">Transcription regulation</keyword>
<dbReference type="PROSITE" id="PS00027">
    <property type="entry name" value="HOMEOBOX_1"/>
    <property type="match status" value="1"/>
</dbReference>
<dbReference type="Gene3D" id="1.10.10.60">
    <property type="entry name" value="Homeodomain-like"/>
    <property type="match status" value="1"/>
</dbReference>
<accession>A0AA39IHL7</accession>
<proteinExistence type="predicted"/>
<dbReference type="GO" id="GO:0005789">
    <property type="term" value="C:endoplasmic reticulum membrane"/>
    <property type="evidence" value="ECO:0007669"/>
    <property type="project" value="UniProtKB-SubCell"/>
</dbReference>
<keyword evidence="3 17" id="KW-0812">Transmembrane</keyword>
<evidence type="ECO:0000256" key="8">
    <source>
        <dbReference type="ARBA" id="ARBA00023098"/>
    </source>
</evidence>
<gene>
    <name evidence="19" type="ORF">QR680_008695</name>
</gene>
<dbReference type="SMART" id="SM00389">
    <property type="entry name" value="HOX"/>
    <property type="match status" value="1"/>
</dbReference>
<keyword evidence="8" id="KW-0443">Lipid metabolism</keyword>
<evidence type="ECO:0000256" key="13">
    <source>
        <dbReference type="ARBA" id="ARBA00023242"/>
    </source>
</evidence>
<feature type="region of interest" description="Disordered" evidence="16">
    <location>
        <begin position="613"/>
        <end position="632"/>
    </location>
</feature>
<dbReference type="InterPro" id="IPR009057">
    <property type="entry name" value="Homeodomain-like_sf"/>
</dbReference>
<evidence type="ECO:0000256" key="7">
    <source>
        <dbReference type="ARBA" id="ARBA00023015"/>
    </source>
</evidence>
<feature type="domain" description="Homeobox" evidence="18">
    <location>
        <begin position="465"/>
        <end position="525"/>
    </location>
</feature>
<evidence type="ECO:0000256" key="12">
    <source>
        <dbReference type="ARBA" id="ARBA00023163"/>
    </source>
</evidence>
<keyword evidence="11 14" id="KW-0371">Homeobox</keyword>
<dbReference type="SUPFAM" id="SSF46689">
    <property type="entry name" value="Homeodomain-like"/>
    <property type="match status" value="1"/>
</dbReference>
<dbReference type="GO" id="GO:0005634">
    <property type="term" value="C:nucleus"/>
    <property type="evidence" value="ECO:0007669"/>
    <property type="project" value="UniProtKB-SubCell"/>
</dbReference>
<keyword evidence="10 17" id="KW-0472">Membrane</keyword>
<evidence type="ECO:0000256" key="11">
    <source>
        <dbReference type="ARBA" id="ARBA00023155"/>
    </source>
</evidence>
<comment type="subcellular location">
    <subcellularLocation>
        <location evidence="2">Endoplasmic reticulum membrane</location>
        <topology evidence="2">Multi-pass membrane protein</topology>
    </subcellularLocation>
    <subcellularLocation>
        <location evidence="1 14 15">Nucleus</location>
    </subcellularLocation>
</comment>
<feature type="DNA-binding region" description="Homeobox" evidence="14">
    <location>
        <begin position="467"/>
        <end position="526"/>
    </location>
</feature>
<name>A0AA39IHL7_9BILA</name>
<dbReference type="InterPro" id="IPR019388">
    <property type="entry name" value="FIT"/>
</dbReference>
<dbReference type="Pfam" id="PF00046">
    <property type="entry name" value="Homeodomain"/>
    <property type="match status" value="1"/>
</dbReference>
<evidence type="ECO:0000313" key="19">
    <source>
        <dbReference type="EMBL" id="KAK0424493.1"/>
    </source>
</evidence>
<keyword evidence="6 17" id="KW-1133">Transmembrane helix</keyword>
<keyword evidence="13 14" id="KW-0539">Nucleus</keyword>
<evidence type="ECO:0000256" key="4">
    <source>
        <dbReference type="ARBA" id="ARBA00022801"/>
    </source>
</evidence>
<dbReference type="GO" id="GO:0034389">
    <property type="term" value="P:lipid droplet organization"/>
    <property type="evidence" value="ECO:0007669"/>
    <property type="project" value="TreeGrafter"/>
</dbReference>
<keyword evidence="12" id="KW-0804">Transcription</keyword>
<dbReference type="PANTHER" id="PTHR23129:SF0">
    <property type="entry name" value="ACYL-COENZYME A DIPHOSPHATASE FITM2"/>
    <property type="match status" value="1"/>
</dbReference>
<evidence type="ECO:0000256" key="14">
    <source>
        <dbReference type="PROSITE-ProRule" id="PRU00108"/>
    </source>
</evidence>
<keyword evidence="20" id="KW-1185">Reference proteome</keyword>
<dbReference type="Proteomes" id="UP001175271">
    <property type="component" value="Unassembled WGS sequence"/>
</dbReference>
<dbReference type="GO" id="GO:0008654">
    <property type="term" value="P:phospholipid biosynthetic process"/>
    <property type="evidence" value="ECO:0007669"/>
    <property type="project" value="TreeGrafter"/>
</dbReference>
<sequence>MTTASSRPTRSNRRILAGPTTTSDIISGVTIQLGRRYLFLDAQKKAYIYLAGVCALSLISAFVDLPPDFYFMREKKQLAQRVRYEDRMVLDNKNSAAVHLTRLVVATFLWYFFTNSFVSIEQKSGSCTGAKGAFSKSECRLQGGRWNHGFDISGHCFLMIYSILIICEESIAFRRWPEYNGQGDARSIEHYRKNTLIVRSFFVAILVLHLLWDFQLVMTTLYYHTFLDKVLGAICAALCWFATYRVLYPAVSLIPINRLPEKIVYLGRSQLRRYLLTDEPADPNTIAFVSNRFRLLEEHTLYLPLPSLKSSPSIATAGRPPEMSSDSSEHLTRLLLVPSSALVAPRSPNPINSAMSSLSPLPTTVVVAPYRTPRPMRPPPNCQSSFEHLDMDSLNATRPSAIFHSAQIVGAGSPNPPHSLGGHLPPPTSGGRSKPAHMSEVHDLLTSISKEENVEACKRREKDLKKQRRNRTTFTTYQLHELEQSFEKCHYPDVYARELLAQKVKLPEVRVQVWFQNRRAKWRRQEKMESSSLSDLPPVRATPTSLANWNWIGTPMTPNDDFVSSFNTLSSTNPGISASMDPQKAMSAQPLCLPYFSHSQPYYAPTPFTPYPQPTAPIDPTGHLSAMADHSL</sequence>
<dbReference type="EMBL" id="JAUCMV010000001">
    <property type="protein sequence ID" value="KAK0424493.1"/>
    <property type="molecule type" value="Genomic_DNA"/>
</dbReference>
<feature type="transmembrane region" description="Helical" evidence="17">
    <location>
        <begin position="196"/>
        <end position="218"/>
    </location>
</feature>
<dbReference type="FunFam" id="1.10.10.60:FF:000071">
    <property type="entry name" value="Retinal homeobox gene 2"/>
    <property type="match status" value="1"/>
</dbReference>
<evidence type="ECO:0000256" key="9">
    <source>
        <dbReference type="ARBA" id="ARBA00023125"/>
    </source>
</evidence>
<dbReference type="Pfam" id="PF10261">
    <property type="entry name" value="FIT"/>
    <property type="match status" value="1"/>
</dbReference>
<dbReference type="GO" id="GO:0019915">
    <property type="term" value="P:lipid storage"/>
    <property type="evidence" value="ECO:0007669"/>
    <property type="project" value="InterPro"/>
</dbReference>
<dbReference type="InterPro" id="IPR001356">
    <property type="entry name" value="HD"/>
</dbReference>
<comment type="caution">
    <text evidence="19">The sequence shown here is derived from an EMBL/GenBank/DDBJ whole genome shotgun (WGS) entry which is preliminary data.</text>
</comment>
<dbReference type="GO" id="GO:0010945">
    <property type="term" value="F:coenzyme A diphosphatase activity"/>
    <property type="evidence" value="ECO:0007669"/>
    <property type="project" value="InterPro"/>
</dbReference>